<dbReference type="Gene3D" id="1.20.120.20">
    <property type="entry name" value="Apolipoprotein"/>
    <property type="match status" value="1"/>
</dbReference>
<keyword evidence="1" id="KW-1185">Reference proteome</keyword>
<dbReference type="WBParaSite" id="ACRNAN_scaffold8185.g28533.t1">
    <property type="protein sequence ID" value="ACRNAN_scaffold8185.g28533.t1"/>
    <property type="gene ID" value="ACRNAN_scaffold8185.g28533"/>
</dbReference>
<name>A0A914EIQ1_9BILA</name>
<dbReference type="AlphaFoldDB" id="A0A914EIQ1"/>
<proteinExistence type="predicted"/>
<dbReference type="Proteomes" id="UP000887540">
    <property type="component" value="Unplaced"/>
</dbReference>
<evidence type="ECO:0000313" key="2">
    <source>
        <dbReference type="WBParaSite" id="ACRNAN_scaffold8185.g28533.t1"/>
    </source>
</evidence>
<protein>
    <submittedName>
        <fullName evidence="2">Uncharacterized protein</fullName>
    </submittedName>
</protein>
<accession>A0A914EIQ1</accession>
<sequence>MDVRNVIAQLYVFNKEACQLTDNPNWLDDILSFLTFSKECASNGNLENAIVWHVMLILVSDDQTFKDYIINVVTPRAEKFKNEGVPFVIPTDVGCFKSILNKFSCFRAAENAVNNLDKKATGMVNNVNNQVNNVSNTLNKEVNDISKTVTTSADKFTSQMTNVTGNFNGQVDRATNNMSNQMTRVKNQVSNDVTNVTRTIAQPVQNVSGNASEITTRAGRNLQMQTSNINSAENFSQQLQRANMITQNHQLNEDQVSYVGNNLNAKFMPINSMNNAQLTSNQQTYMNRSNNISLSGTPVPQIQSNYENTTFDNQLQRANNNMITQNHQLNEDQVSYVGNNLNATFMPINSMNNAQFTSNQQTYNHPNDTRLIQNQLYQQTPDHNVINQNNSIHIQHPTLSV</sequence>
<organism evidence="1 2">
    <name type="scientific">Acrobeloides nanus</name>
    <dbReference type="NCBI Taxonomy" id="290746"/>
    <lineage>
        <taxon>Eukaryota</taxon>
        <taxon>Metazoa</taxon>
        <taxon>Ecdysozoa</taxon>
        <taxon>Nematoda</taxon>
        <taxon>Chromadorea</taxon>
        <taxon>Rhabditida</taxon>
        <taxon>Tylenchina</taxon>
        <taxon>Cephalobomorpha</taxon>
        <taxon>Cephaloboidea</taxon>
        <taxon>Cephalobidae</taxon>
        <taxon>Acrobeloides</taxon>
    </lineage>
</organism>
<reference evidence="2" key="1">
    <citation type="submission" date="2022-11" db="UniProtKB">
        <authorList>
            <consortium name="WormBaseParasite"/>
        </authorList>
    </citation>
    <scope>IDENTIFICATION</scope>
</reference>
<evidence type="ECO:0000313" key="1">
    <source>
        <dbReference type="Proteomes" id="UP000887540"/>
    </source>
</evidence>